<comment type="caution">
    <text evidence="4">The sequence shown here is derived from an EMBL/GenBank/DDBJ whole genome shotgun (WGS) entry which is preliminary data.</text>
</comment>
<dbReference type="NCBIfam" id="TIGR00229">
    <property type="entry name" value="sensory_box"/>
    <property type="match status" value="1"/>
</dbReference>
<dbReference type="NCBIfam" id="TIGR00254">
    <property type="entry name" value="GGDEF"/>
    <property type="match status" value="1"/>
</dbReference>
<evidence type="ECO:0000313" key="5">
    <source>
        <dbReference type="Proteomes" id="UP000534388"/>
    </source>
</evidence>
<organism evidence="4 5">
    <name type="scientific">Rugamonas brunnea</name>
    <dbReference type="NCBI Taxonomy" id="2758569"/>
    <lineage>
        <taxon>Bacteria</taxon>
        <taxon>Pseudomonadati</taxon>
        <taxon>Pseudomonadota</taxon>
        <taxon>Betaproteobacteria</taxon>
        <taxon>Burkholderiales</taxon>
        <taxon>Oxalobacteraceae</taxon>
        <taxon>Telluria group</taxon>
        <taxon>Rugamonas</taxon>
    </lineage>
</organism>
<proteinExistence type="predicted"/>
<dbReference type="InterPro" id="IPR000014">
    <property type="entry name" value="PAS"/>
</dbReference>
<sequence length="665" mass="74421">MTKPLPSPEQPMFFVRPSQLEQMRDPLQASWNRELAAREAPPASDFNLAELIDFSKMNEVFASYLEVIGLPVAIIDFNGVVLASSHWQRLCTEYHRGNEGTLSRCLESDTSLSRQMQEGTNYAIYRCSNGLTDCASPIVVDGQHIANLFIGQFFLQPPDQAYFEAQRAKFGFEREGYFRALAEVPIVAEERVPAILKMLVGFANLLAKQSLAEHRARTAYLDVEQQVIERTQALARSEQRMRSIIELSPIPKALWTTDGHTSYVNAAFVRSFGYTLADVATADAFWERVLPEPQARAAAVATWRQRLHESVAKGLPFQPTELTLTCQDGDVRTVIAETVTIGGDGDGAPVDSRLTVFYDITQLKRTESALREAKERVEAAASAGIVGIWDWDVVNNRLVWDQVMYKLYGLREGDFGGAFEAWAASIHPDDRAYAEREIQAALRGEHEYAIEFRVRWPDGSIHYLKAVSQTTFGADGKPLRMMGVNYDTTAQKEIQLQLDKLAYYDLLTGLPNRRLLEDRLQQAIALAQRKRRKVGMLFIDLDRFKPVNDRHGHEAGDWLLKEVAKRAKACLRASDTPSRLGGDEFVVLLPDVLNVDDAISVAEKIRASLELPFRMENGQLLDISSSIGVALYPDHADDARKLLMCGDQAMYKAKQGGRNAVVACA</sequence>
<evidence type="ECO:0000259" key="3">
    <source>
        <dbReference type="PROSITE" id="PS50887"/>
    </source>
</evidence>
<dbReference type="PROSITE" id="PS50887">
    <property type="entry name" value="GGDEF"/>
    <property type="match status" value="1"/>
</dbReference>
<dbReference type="InterPro" id="IPR035965">
    <property type="entry name" value="PAS-like_dom_sf"/>
</dbReference>
<feature type="domain" description="PAC" evidence="2">
    <location>
        <begin position="318"/>
        <end position="372"/>
    </location>
</feature>
<keyword evidence="5" id="KW-1185">Reference proteome</keyword>
<dbReference type="InterPro" id="IPR013655">
    <property type="entry name" value="PAS_fold_3"/>
</dbReference>
<feature type="domain" description="PAC" evidence="2">
    <location>
        <begin position="448"/>
        <end position="500"/>
    </location>
</feature>
<dbReference type="InterPro" id="IPR000160">
    <property type="entry name" value="GGDEF_dom"/>
</dbReference>
<dbReference type="Pfam" id="PF08447">
    <property type="entry name" value="PAS_3"/>
    <property type="match status" value="1"/>
</dbReference>
<dbReference type="PROSITE" id="PS50113">
    <property type="entry name" value="PAC"/>
    <property type="match status" value="2"/>
</dbReference>
<dbReference type="SMART" id="SM00091">
    <property type="entry name" value="PAS"/>
    <property type="match status" value="2"/>
</dbReference>
<dbReference type="InterPro" id="IPR018771">
    <property type="entry name" value="PocR_dom"/>
</dbReference>
<name>A0A7W2IA30_9BURK</name>
<dbReference type="Gene3D" id="3.30.70.270">
    <property type="match status" value="1"/>
</dbReference>
<dbReference type="InterPro" id="IPR052163">
    <property type="entry name" value="DGC-Regulatory_Protein"/>
</dbReference>
<dbReference type="CDD" id="cd00130">
    <property type="entry name" value="PAS"/>
    <property type="match status" value="2"/>
</dbReference>
<dbReference type="SUPFAM" id="SSF55785">
    <property type="entry name" value="PYP-like sensor domain (PAS domain)"/>
    <property type="match status" value="2"/>
</dbReference>
<reference evidence="4 5" key="1">
    <citation type="submission" date="2020-07" db="EMBL/GenBank/DDBJ databases">
        <title>Novel species isolated from subtropical streams in China.</title>
        <authorList>
            <person name="Lu H."/>
        </authorList>
    </citation>
    <scope>NUCLEOTIDE SEQUENCE [LARGE SCALE GENOMIC DNA]</scope>
    <source>
        <strain evidence="4 5">LX20W</strain>
    </source>
</reference>
<dbReference type="Gene3D" id="3.30.450.20">
    <property type="entry name" value="PAS domain"/>
    <property type="match status" value="2"/>
</dbReference>
<dbReference type="Pfam" id="PF10114">
    <property type="entry name" value="PocR"/>
    <property type="match status" value="1"/>
</dbReference>
<accession>A0A7W2IA30</accession>
<dbReference type="PROSITE" id="PS50112">
    <property type="entry name" value="PAS"/>
    <property type="match status" value="2"/>
</dbReference>
<dbReference type="CDD" id="cd01949">
    <property type="entry name" value="GGDEF"/>
    <property type="match status" value="1"/>
</dbReference>
<dbReference type="FunFam" id="3.30.70.270:FF:000001">
    <property type="entry name" value="Diguanylate cyclase domain protein"/>
    <property type="match status" value="1"/>
</dbReference>
<dbReference type="SMART" id="SM00267">
    <property type="entry name" value="GGDEF"/>
    <property type="match status" value="1"/>
</dbReference>
<dbReference type="PANTHER" id="PTHR46663">
    <property type="entry name" value="DIGUANYLATE CYCLASE DGCT-RELATED"/>
    <property type="match status" value="1"/>
</dbReference>
<dbReference type="Proteomes" id="UP000534388">
    <property type="component" value="Unassembled WGS sequence"/>
</dbReference>
<evidence type="ECO:0000313" key="4">
    <source>
        <dbReference type="EMBL" id="MBA5635472.1"/>
    </source>
</evidence>
<protein>
    <submittedName>
        <fullName evidence="4">Diguanylate cyclase</fullName>
    </submittedName>
</protein>
<dbReference type="AlphaFoldDB" id="A0A7W2IA30"/>
<dbReference type="EMBL" id="JACEZT010000001">
    <property type="protein sequence ID" value="MBA5635472.1"/>
    <property type="molecule type" value="Genomic_DNA"/>
</dbReference>
<dbReference type="GO" id="GO:0003824">
    <property type="term" value="F:catalytic activity"/>
    <property type="evidence" value="ECO:0007669"/>
    <property type="project" value="UniProtKB-ARBA"/>
</dbReference>
<evidence type="ECO:0000259" key="2">
    <source>
        <dbReference type="PROSITE" id="PS50113"/>
    </source>
</evidence>
<gene>
    <name evidence="4" type="ORF">H3H37_00115</name>
</gene>
<dbReference type="InterPro" id="IPR000700">
    <property type="entry name" value="PAS-assoc_C"/>
</dbReference>
<dbReference type="InterPro" id="IPR043128">
    <property type="entry name" value="Rev_trsase/Diguanyl_cyclase"/>
</dbReference>
<dbReference type="InterPro" id="IPR029787">
    <property type="entry name" value="Nucleotide_cyclase"/>
</dbReference>
<dbReference type="Pfam" id="PF00990">
    <property type="entry name" value="GGDEF"/>
    <property type="match status" value="1"/>
</dbReference>
<dbReference type="Gene3D" id="2.10.70.100">
    <property type="match status" value="1"/>
</dbReference>
<feature type="domain" description="PAS" evidence="1">
    <location>
        <begin position="373"/>
        <end position="445"/>
    </location>
</feature>
<dbReference type="RefSeq" id="WP_182158895.1">
    <property type="nucleotide sequence ID" value="NZ_JACEZT010000001.1"/>
</dbReference>
<dbReference type="PANTHER" id="PTHR46663:SF2">
    <property type="entry name" value="GGDEF DOMAIN-CONTAINING PROTEIN"/>
    <property type="match status" value="1"/>
</dbReference>
<evidence type="ECO:0000259" key="1">
    <source>
        <dbReference type="PROSITE" id="PS50112"/>
    </source>
</evidence>
<feature type="domain" description="PAS" evidence="1">
    <location>
        <begin position="237"/>
        <end position="314"/>
    </location>
</feature>
<dbReference type="SUPFAM" id="SSF55073">
    <property type="entry name" value="Nucleotide cyclase"/>
    <property type="match status" value="1"/>
</dbReference>
<feature type="domain" description="GGDEF" evidence="3">
    <location>
        <begin position="532"/>
        <end position="665"/>
    </location>
</feature>